<dbReference type="EMBL" id="CP016020">
    <property type="protein sequence ID" value="APH06594.1"/>
    <property type="molecule type" value="Genomic_DNA"/>
</dbReference>
<keyword evidence="2" id="KW-1185">Reference proteome</keyword>
<reference evidence="1 2" key="1">
    <citation type="journal article" date="2016" name="Sci. Rep.">
        <title>Complete genome sequence and transcriptomic analysis of a novel marine strain Bacillus weihaiensis reveals the mechanism of brown algae degradation.</title>
        <authorList>
            <person name="Zhu Y."/>
            <person name="Chen P."/>
            <person name="Bao Y."/>
            <person name="Men Y."/>
            <person name="Zeng Y."/>
            <person name="Yang J."/>
            <person name="Sun J."/>
            <person name="Sun Y."/>
        </authorList>
    </citation>
    <scope>NUCLEOTIDE SEQUENCE [LARGE SCALE GENOMIC DNA]</scope>
    <source>
        <strain evidence="1 2">Alg07</strain>
    </source>
</reference>
<accession>A0A1L3MW85</accession>
<dbReference type="RefSeq" id="WP_072581396.1">
    <property type="nucleotide sequence ID" value="NZ_CP016020.1"/>
</dbReference>
<dbReference type="KEGG" id="bwh:A9C19_18800"/>
<name>A0A1L3MW85_9BACI</name>
<protein>
    <submittedName>
        <fullName evidence="1">Uncharacterized protein</fullName>
    </submittedName>
</protein>
<evidence type="ECO:0000313" key="2">
    <source>
        <dbReference type="Proteomes" id="UP000181936"/>
    </source>
</evidence>
<sequence>MSPSSQRKRLDHHLHSEEKIKDYSVTYIHALTQLENSLFHLIESILAFQKLINSDTWKATQSKQLQFTSLKRLKLLVSLQDQVLRKYESMNNSTLSSENYVCQNYRSFKINKKNMLKSYRVLFTNPSDIIEIHKLLEELENYNKKKELLTNKKNFSPIEANPWINSTIL</sequence>
<dbReference type="Proteomes" id="UP000181936">
    <property type="component" value="Chromosome"/>
</dbReference>
<gene>
    <name evidence="1" type="ORF">A9C19_18800</name>
</gene>
<proteinExistence type="predicted"/>
<evidence type="ECO:0000313" key="1">
    <source>
        <dbReference type="EMBL" id="APH06594.1"/>
    </source>
</evidence>
<organism evidence="1 2">
    <name type="scientific">Bacillus weihaiensis</name>
    <dbReference type="NCBI Taxonomy" id="1547283"/>
    <lineage>
        <taxon>Bacteria</taxon>
        <taxon>Bacillati</taxon>
        <taxon>Bacillota</taxon>
        <taxon>Bacilli</taxon>
        <taxon>Bacillales</taxon>
        <taxon>Bacillaceae</taxon>
        <taxon>Bacillus</taxon>
    </lineage>
</organism>
<dbReference type="AlphaFoldDB" id="A0A1L3MW85"/>